<comment type="caution">
    <text evidence="2">The sequence shown here is derived from an EMBL/GenBank/DDBJ whole genome shotgun (WGS) entry which is preliminary data.</text>
</comment>
<protein>
    <submittedName>
        <fullName evidence="2">Glycine zipper family protein</fullName>
    </submittedName>
</protein>
<dbReference type="Pfam" id="PF13441">
    <property type="entry name" value="Gly-zipper_YMGG"/>
    <property type="match status" value="1"/>
</dbReference>
<gene>
    <name evidence="2" type="ORF">EYC82_11500</name>
</gene>
<evidence type="ECO:0000313" key="3">
    <source>
        <dbReference type="Proteomes" id="UP001143304"/>
    </source>
</evidence>
<dbReference type="Proteomes" id="UP001143304">
    <property type="component" value="Unassembled WGS sequence"/>
</dbReference>
<reference evidence="2" key="1">
    <citation type="submission" date="2019-02" db="EMBL/GenBank/DDBJ databases">
        <authorList>
            <person name="Li S.-H."/>
        </authorList>
    </citation>
    <scope>NUCLEOTIDE SEQUENCE</scope>
    <source>
        <strain evidence="2">IMCC11814</strain>
    </source>
</reference>
<proteinExistence type="predicted"/>
<keyword evidence="3" id="KW-1185">Reference proteome</keyword>
<organism evidence="2 3">
    <name type="scientific">Candidatus Marimicrobium litorale</name>
    <dbReference type="NCBI Taxonomy" id="2518991"/>
    <lineage>
        <taxon>Bacteria</taxon>
        <taxon>Pseudomonadati</taxon>
        <taxon>Pseudomonadota</taxon>
        <taxon>Gammaproteobacteria</taxon>
        <taxon>Cellvibrionales</taxon>
        <taxon>Halieaceae</taxon>
        <taxon>Marimicrobium</taxon>
    </lineage>
</organism>
<dbReference type="EMBL" id="SHNO01000001">
    <property type="protein sequence ID" value="MCX2977981.1"/>
    <property type="molecule type" value="Genomic_DNA"/>
</dbReference>
<dbReference type="InterPro" id="IPR027367">
    <property type="entry name" value="Gly-zipper_YMGG"/>
</dbReference>
<sequence>MCLLSACTTTDEIIIDQKGVNMNAYNQDLAECRTYASEVKTNEKTAKGAGSGAVVGGLIGAITGGVEGAARGAGVGAVGGGARGASEGERSEVEVVKRCLGGRGYRVLN</sequence>
<accession>A0ABT3T6T5</accession>
<evidence type="ECO:0000259" key="1">
    <source>
        <dbReference type="Pfam" id="PF13441"/>
    </source>
</evidence>
<feature type="domain" description="YMGG-like Gly-zipper" evidence="1">
    <location>
        <begin position="44"/>
        <end position="85"/>
    </location>
</feature>
<name>A0ABT3T6T5_9GAMM</name>
<evidence type="ECO:0000313" key="2">
    <source>
        <dbReference type="EMBL" id="MCX2977981.1"/>
    </source>
</evidence>